<name>A0A917B4K2_9MICO</name>
<keyword evidence="5 7" id="KW-1133">Transmembrane helix</keyword>
<sequence length="285" mass="31127">MLGPGLVLMALVIIIPLGLALYMSLLDLDQYTLRSWLQAPFIGLQNYVEAVTASPLLRSIWISVSYAVVVSLVTLPVGVAAALATQNRFKGRALVRSVFLIPYILPAFVVGTVWRTMMQQGGVIDSALGSAGVHTGLWLNGPQSYWTLIIVQAWSSWPFFYLLVLAGLQSVDSEVHEAAALDGAGWWIKLRYVIFPYLRGPIALALIISLLHNINSFTLPFVMFGVPAPQDVQVLSVLTYVTSFQSFRFGLSAAMAVASLIIVAIPLFVYLRAVRLDTGEEGKRA</sequence>
<comment type="subcellular location">
    <subcellularLocation>
        <location evidence="1 7">Cell membrane</location>
        <topology evidence="1 7">Multi-pass membrane protein</topology>
    </subcellularLocation>
</comment>
<dbReference type="Pfam" id="PF00528">
    <property type="entry name" value="BPD_transp_1"/>
    <property type="match status" value="1"/>
</dbReference>
<dbReference type="PROSITE" id="PS50928">
    <property type="entry name" value="ABC_TM1"/>
    <property type="match status" value="1"/>
</dbReference>
<dbReference type="PANTHER" id="PTHR30193:SF37">
    <property type="entry name" value="INNER MEMBRANE ABC TRANSPORTER PERMEASE PROTEIN YCJO"/>
    <property type="match status" value="1"/>
</dbReference>
<evidence type="ECO:0000259" key="8">
    <source>
        <dbReference type="PROSITE" id="PS50928"/>
    </source>
</evidence>
<keyword evidence="4 7" id="KW-0812">Transmembrane</keyword>
<evidence type="ECO:0000256" key="6">
    <source>
        <dbReference type="ARBA" id="ARBA00023136"/>
    </source>
</evidence>
<evidence type="ECO:0000256" key="1">
    <source>
        <dbReference type="ARBA" id="ARBA00004651"/>
    </source>
</evidence>
<comment type="similarity">
    <text evidence="7">Belongs to the binding-protein-dependent transport system permease family.</text>
</comment>
<dbReference type="InterPro" id="IPR000515">
    <property type="entry name" value="MetI-like"/>
</dbReference>
<dbReference type="PANTHER" id="PTHR30193">
    <property type="entry name" value="ABC TRANSPORTER PERMEASE PROTEIN"/>
    <property type="match status" value="1"/>
</dbReference>
<organism evidence="9 10">
    <name type="scientific">Subtercola lobariae</name>
    <dbReference type="NCBI Taxonomy" id="1588641"/>
    <lineage>
        <taxon>Bacteria</taxon>
        <taxon>Bacillati</taxon>
        <taxon>Actinomycetota</taxon>
        <taxon>Actinomycetes</taxon>
        <taxon>Micrococcales</taxon>
        <taxon>Microbacteriaceae</taxon>
        <taxon>Subtercola</taxon>
    </lineage>
</organism>
<dbReference type="AlphaFoldDB" id="A0A917B4K2"/>
<feature type="transmembrane region" description="Helical" evidence="7">
    <location>
        <begin position="7"/>
        <end position="26"/>
    </location>
</feature>
<dbReference type="InterPro" id="IPR035906">
    <property type="entry name" value="MetI-like_sf"/>
</dbReference>
<dbReference type="EMBL" id="BMGP01000002">
    <property type="protein sequence ID" value="GGF19570.1"/>
    <property type="molecule type" value="Genomic_DNA"/>
</dbReference>
<keyword evidence="3" id="KW-1003">Cell membrane</keyword>
<keyword evidence="6 7" id="KW-0472">Membrane</keyword>
<gene>
    <name evidence="9" type="ORF">GCM10011399_11500</name>
</gene>
<evidence type="ECO:0000313" key="9">
    <source>
        <dbReference type="EMBL" id="GGF19570.1"/>
    </source>
</evidence>
<feature type="transmembrane region" description="Helical" evidence="7">
    <location>
        <begin position="202"/>
        <end position="226"/>
    </location>
</feature>
<dbReference type="Gene3D" id="1.10.3720.10">
    <property type="entry name" value="MetI-like"/>
    <property type="match status" value="1"/>
</dbReference>
<dbReference type="GO" id="GO:0055085">
    <property type="term" value="P:transmembrane transport"/>
    <property type="evidence" value="ECO:0007669"/>
    <property type="project" value="InterPro"/>
</dbReference>
<evidence type="ECO:0000313" key="10">
    <source>
        <dbReference type="Proteomes" id="UP000598775"/>
    </source>
</evidence>
<keyword evidence="10" id="KW-1185">Reference proteome</keyword>
<dbReference type="GO" id="GO:0005886">
    <property type="term" value="C:plasma membrane"/>
    <property type="evidence" value="ECO:0007669"/>
    <property type="project" value="UniProtKB-SubCell"/>
</dbReference>
<feature type="transmembrane region" description="Helical" evidence="7">
    <location>
        <begin position="60"/>
        <end position="81"/>
    </location>
</feature>
<reference evidence="9 10" key="1">
    <citation type="journal article" date="2014" name="Int. J. Syst. Evol. Microbiol.">
        <title>Complete genome sequence of Corynebacterium casei LMG S-19264T (=DSM 44701T), isolated from a smear-ripened cheese.</title>
        <authorList>
            <consortium name="US DOE Joint Genome Institute (JGI-PGF)"/>
            <person name="Walter F."/>
            <person name="Albersmeier A."/>
            <person name="Kalinowski J."/>
            <person name="Ruckert C."/>
        </authorList>
    </citation>
    <scope>NUCLEOTIDE SEQUENCE [LARGE SCALE GENOMIC DNA]</scope>
    <source>
        <strain evidence="9 10">CGMCC 1.12976</strain>
    </source>
</reference>
<dbReference type="CDD" id="cd06261">
    <property type="entry name" value="TM_PBP2"/>
    <property type="match status" value="1"/>
</dbReference>
<evidence type="ECO:0000256" key="3">
    <source>
        <dbReference type="ARBA" id="ARBA00022475"/>
    </source>
</evidence>
<accession>A0A917B4K2</accession>
<proteinExistence type="inferred from homology"/>
<evidence type="ECO:0000256" key="4">
    <source>
        <dbReference type="ARBA" id="ARBA00022692"/>
    </source>
</evidence>
<feature type="transmembrane region" description="Helical" evidence="7">
    <location>
        <begin position="145"/>
        <end position="168"/>
    </location>
</feature>
<evidence type="ECO:0000256" key="2">
    <source>
        <dbReference type="ARBA" id="ARBA00022448"/>
    </source>
</evidence>
<dbReference type="InterPro" id="IPR051393">
    <property type="entry name" value="ABC_transporter_permease"/>
</dbReference>
<dbReference type="SUPFAM" id="SSF161098">
    <property type="entry name" value="MetI-like"/>
    <property type="match status" value="1"/>
</dbReference>
<feature type="transmembrane region" description="Helical" evidence="7">
    <location>
        <begin position="246"/>
        <end position="271"/>
    </location>
</feature>
<feature type="domain" description="ABC transmembrane type-1" evidence="8">
    <location>
        <begin position="60"/>
        <end position="270"/>
    </location>
</feature>
<feature type="transmembrane region" description="Helical" evidence="7">
    <location>
        <begin position="93"/>
        <end position="114"/>
    </location>
</feature>
<evidence type="ECO:0000256" key="5">
    <source>
        <dbReference type="ARBA" id="ARBA00022989"/>
    </source>
</evidence>
<comment type="caution">
    <text evidence="9">The sequence shown here is derived from an EMBL/GenBank/DDBJ whole genome shotgun (WGS) entry which is preliminary data.</text>
</comment>
<evidence type="ECO:0000256" key="7">
    <source>
        <dbReference type="RuleBase" id="RU363032"/>
    </source>
</evidence>
<protein>
    <submittedName>
        <fullName evidence="9">ABC transporter permease</fullName>
    </submittedName>
</protein>
<dbReference type="Proteomes" id="UP000598775">
    <property type="component" value="Unassembled WGS sequence"/>
</dbReference>
<keyword evidence="2 7" id="KW-0813">Transport</keyword>